<keyword evidence="1" id="KW-0472">Membrane</keyword>
<name>K9VYD1_9CYAN</name>
<evidence type="ECO:0000313" key="2">
    <source>
        <dbReference type="EMBL" id="AFZ12165.1"/>
    </source>
</evidence>
<dbReference type="PATRIC" id="fig|1173022.3.peg.1371"/>
<dbReference type="eggNOG" id="ENOG5032ZP3">
    <property type="taxonomic scope" value="Bacteria"/>
</dbReference>
<dbReference type="GO" id="GO:0008556">
    <property type="term" value="F:P-type potassium transmembrane transporter activity"/>
    <property type="evidence" value="ECO:0007669"/>
    <property type="project" value="InterPro"/>
</dbReference>
<dbReference type="AlphaFoldDB" id="K9VYD1"/>
<sequence>MNKFDLIEGKGKMFDGVFRTQINRRLTQINADELSDFIALGKRLQIQWRKRPLPIQLFFLLCLNLLIAPAVQAATSIEVSRFQAYALGVLGLTTLGLSVYLFVVIFQPERF</sequence>
<keyword evidence="3" id="KW-1185">Reference proteome</keyword>
<organism evidence="2 3">
    <name type="scientific">Crinalium epipsammum PCC 9333</name>
    <dbReference type="NCBI Taxonomy" id="1173022"/>
    <lineage>
        <taxon>Bacteria</taxon>
        <taxon>Bacillati</taxon>
        <taxon>Cyanobacteriota</taxon>
        <taxon>Cyanophyceae</taxon>
        <taxon>Gomontiellales</taxon>
        <taxon>Gomontiellaceae</taxon>
        <taxon>Crinalium</taxon>
    </lineage>
</organism>
<dbReference type="Proteomes" id="UP000010472">
    <property type="component" value="Chromosome"/>
</dbReference>
<dbReference type="Pfam" id="PF09604">
    <property type="entry name" value="Potass_KdpF"/>
    <property type="match status" value="1"/>
</dbReference>
<dbReference type="KEGG" id="cep:Cri9333_1265"/>
<evidence type="ECO:0000256" key="1">
    <source>
        <dbReference type="SAM" id="Phobius"/>
    </source>
</evidence>
<feature type="transmembrane region" description="Helical" evidence="1">
    <location>
        <begin position="84"/>
        <end position="106"/>
    </location>
</feature>
<protein>
    <submittedName>
        <fullName evidence="2">K+-transporting ATPase, F subunit</fullName>
    </submittedName>
</protein>
<dbReference type="HOGENOM" id="CLU_183857_0_0_3"/>
<dbReference type="STRING" id="1173022.Cri9333_1265"/>
<evidence type="ECO:0000313" key="3">
    <source>
        <dbReference type="Proteomes" id="UP000010472"/>
    </source>
</evidence>
<reference evidence="2 3" key="1">
    <citation type="submission" date="2012-06" db="EMBL/GenBank/DDBJ databases">
        <title>Finished chromosome of genome of Crinalium epipsammum PCC 9333.</title>
        <authorList>
            <consortium name="US DOE Joint Genome Institute"/>
            <person name="Gugger M."/>
            <person name="Coursin T."/>
            <person name="Rippka R."/>
            <person name="Tandeau De Marsac N."/>
            <person name="Huntemann M."/>
            <person name="Wei C.-L."/>
            <person name="Han J."/>
            <person name="Detter J.C."/>
            <person name="Han C."/>
            <person name="Tapia R."/>
            <person name="Davenport K."/>
            <person name="Daligault H."/>
            <person name="Erkkila T."/>
            <person name="Gu W."/>
            <person name="Munk A.C.C."/>
            <person name="Teshima H."/>
            <person name="Xu Y."/>
            <person name="Chain P."/>
            <person name="Chen A."/>
            <person name="Krypides N."/>
            <person name="Mavromatis K."/>
            <person name="Markowitz V."/>
            <person name="Szeto E."/>
            <person name="Ivanova N."/>
            <person name="Mikhailova N."/>
            <person name="Ovchinnikova G."/>
            <person name="Pagani I."/>
            <person name="Pati A."/>
            <person name="Goodwin L."/>
            <person name="Peters L."/>
            <person name="Pitluck S."/>
            <person name="Woyke T."/>
            <person name="Kerfeld C."/>
        </authorList>
    </citation>
    <scope>NUCLEOTIDE SEQUENCE [LARGE SCALE GENOMIC DNA]</scope>
    <source>
        <strain evidence="2 3">PCC 9333</strain>
    </source>
</reference>
<dbReference type="InterPro" id="IPR011726">
    <property type="entry name" value="KdpF"/>
</dbReference>
<keyword evidence="1" id="KW-0812">Transmembrane</keyword>
<feature type="transmembrane region" description="Helical" evidence="1">
    <location>
        <begin position="53"/>
        <end position="72"/>
    </location>
</feature>
<keyword evidence="1" id="KW-1133">Transmembrane helix</keyword>
<accession>K9VYD1</accession>
<dbReference type="GO" id="GO:0005886">
    <property type="term" value="C:plasma membrane"/>
    <property type="evidence" value="ECO:0007669"/>
    <property type="project" value="InterPro"/>
</dbReference>
<proteinExistence type="predicted"/>
<dbReference type="RefSeq" id="WP_015202287.1">
    <property type="nucleotide sequence ID" value="NC_019753.1"/>
</dbReference>
<dbReference type="EMBL" id="CP003620">
    <property type="protein sequence ID" value="AFZ12165.1"/>
    <property type="molecule type" value="Genomic_DNA"/>
</dbReference>
<gene>
    <name evidence="2" type="ORF">Cri9333_1265</name>
</gene>